<dbReference type="AlphaFoldDB" id="A0A1E2V8I6"/>
<dbReference type="RefSeq" id="WP_068997659.1">
    <property type="nucleotide sequence ID" value="NZ_MDTQ01000001.1"/>
</dbReference>
<protein>
    <submittedName>
        <fullName evidence="1">Uncharacterized protein</fullName>
    </submittedName>
</protein>
<dbReference type="STRING" id="197479.BFW38_06490"/>
<sequence length="108" mass="11774">MMNMPGVLQTRADFERMHSAALNGLVSRAQMVSQWQGLLSSSMGWVLDSDADAEAVSDNPSFRVFAPSEEGGEPEVYRQKRIYGRMDALGYSPSDIETAIAALEDSNG</sequence>
<reference evidence="1 2" key="1">
    <citation type="submission" date="2016-08" db="EMBL/GenBank/DDBJ databases">
        <authorList>
            <person name="Seilhamer J.J."/>
        </authorList>
    </citation>
    <scope>NUCLEOTIDE SEQUENCE [LARGE SCALE GENOMIC DNA]</scope>
    <source>
        <strain evidence="1 2">PH27A</strain>
    </source>
</reference>
<organism evidence="1 2">
    <name type="scientific">Terasakiispira papahanaumokuakeensis</name>
    <dbReference type="NCBI Taxonomy" id="197479"/>
    <lineage>
        <taxon>Bacteria</taxon>
        <taxon>Pseudomonadati</taxon>
        <taxon>Pseudomonadota</taxon>
        <taxon>Gammaproteobacteria</taxon>
        <taxon>Oceanospirillales</taxon>
        <taxon>Terasakiispira</taxon>
    </lineage>
</organism>
<proteinExistence type="predicted"/>
<evidence type="ECO:0000313" key="1">
    <source>
        <dbReference type="EMBL" id="ODC03243.1"/>
    </source>
</evidence>
<accession>A0A1E2V8I6</accession>
<gene>
    <name evidence="1" type="ORF">BFW38_06490</name>
</gene>
<comment type="caution">
    <text evidence="1">The sequence shown here is derived from an EMBL/GenBank/DDBJ whole genome shotgun (WGS) entry which is preliminary data.</text>
</comment>
<evidence type="ECO:0000313" key="2">
    <source>
        <dbReference type="Proteomes" id="UP000094291"/>
    </source>
</evidence>
<keyword evidence="2" id="KW-1185">Reference proteome</keyword>
<dbReference type="Proteomes" id="UP000094291">
    <property type="component" value="Unassembled WGS sequence"/>
</dbReference>
<name>A0A1E2V8I6_9GAMM</name>
<dbReference type="EMBL" id="MDTQ01000001">
    <property type="protein sequence ID" value="ODC03243.1"/>
    <property type="molecule type" value="Genomic_DNA"/>
</dbReference>